<evidence type="ECO:0000256" key="5">
    <source>
        <dbReference type="ARBA" id="ARBA00022927"/>
    </source>
</evidence>
<evidence type="ECO:0000256" key="6">
    <source>
        <dbReference type="ARBA" id="ARBA00022989"/>
    </source>
</evidence>
<keyword evidence="3 9" id="KW-1003">Cell membrane</keyword>
<dbReference type="InterPro" id="IPR022646">
    <property type="entry name" value="SecD/SecF_CS"/>
</dbReference>
<evidence type="ECO:0000256" key="9">
    <source>
        <dbReference type="HAMAP-Rule" id="MF_01463"/>
    </source>
</evidence>
<feature type="transmembrane region" description="Helical" evidence="9">
    <location>
        <begin position="396"/>
        <end position="415"/>
    </location>
</feature>
<evidence type="ECO:0000259" key="10">
    <source>
        <dbReference type="Pfam" id="PF02355"/>
    </source>
</evidence>
<proteinExistence type="inferred from homology"/>
<dbReference type="InterPro" id="IPR048634">
    <property type="entry name" value="SecD_SecF_C"/>
</dbReference>
<keyword evidence="8 9" id="KW-0472">Membrane</keyword>
<feature type="transmembrane region" description="Helical" evidence="9">
    <location>
        <begin position="421"/>
        <end position="442"/>
    </location>
</feature>
<feature type="domain" description="Protein export membrane protein SecD/SecF C-terminal" evidence="10">
    <location>
        <begin position="352"/>
        <end position="520"/>
    </location>
</feature>
<dbReference type="Proteomes" id="UP001228905">
    <property type="component" value="Unassembled WGS sequence"/>
</dbReference>
<keyword evidence="14" id="KW-1185">Reference proteome</keyword>
<evidence type="ECO:0000256" key="3">
    <source>
        <dbReference type="ARBA" id="ARBA00022475"/>
    </source>
</evidence>
<dbReference type="Pfam" id="PF21760">
    <property type="entry name" value="SecD_1st"/>
    <property type="match status" value="1"/>
</dbReference>
<organism evidence="13 14">
    <name type="scientific">Caulobacter ginsengisoli</name>
    <dbReference type="NCBI Taxonomy" id="400775"/>
    <lineage>
        <taxon>Bacteria</taxon>
        <taxon>Pseudomonadati</taxon>
        <taxon>Pseudomonadota</taxon>
        <taxon>Alphaproteobacteria</taxon>
        <taxon>Caulobacterales</taxon>
        <taxon>Caulobacteraceae</taxon>
        <taxon>Caulobacter</taxon>
    </lineage>
</organism>
<evidence type="ECO:0000256" key="4">
    <source>
        <dbReference type="ARBA" id="ARBA00022692"/>
    </source>
</evidence>
<feature type="domain" description="Protein translocase subunit SecDF P1" evidence="11">
    <location>
        <begin position="159"/>
        <end position="217"/>
    </location>
</feature>
<dbReference type="InterPro" id="IPR005791">
    <property type="entry name" value="SecD"/>
</dbReference>
<evidence type="ECO:0000313" key="14">
    <source>
        <dbReference type="Proteomes" id="UP001228905"/>
    </source>
</evidence>
<name>A0ABU0IS95_9CAUL</name>
<dbReference type="Gene3D" id="1.20.1640.10">
    <property type="entry name" value="Multidrug efflux transporter AcrB transmembrane domain"/>
    <property type="match status" value="1"/>
</dbReference>
<evidence type="ECO:0000256" key="2">
    <source>
        <dbReference type="ARBA" id="ARBA00022448"/>
    </source>
</evidence>
<reference evidence="13 14" key="1">
    <citation type="submission" date="2023-07" db="EMBL/GenBank/DDBJ databases">
        <title>Genomic Encyclopedia of Type Strains, Phase IV (KMG-IV): sequencing the most valuable type-strain genomes for metagenomic binning, comparative biology and taxonomic classification.</title>
        <authorList>
            <person name="Goeker M."/>
        </authorList>
    </citation>
    <scope>NUCLEOTIDE SEQUENCE [LARGE SCALE GENOMIC DNA]</scope>
    <source>
        <strain evidence="13 14">DSM 18695</strain>
    </source>
</reference>
<keyword evidence="4 9" id="KW-0812">Transmembrane</keyword>
<dbReference type="EMBL" id="JAUSVS010000002">
    <property type="protein sequence ID" value="MDQ0463817.1"/>
    <property type="molecule type" value="Genomic_DNA"/>
</dbReference>
<feature type="domain" description="SecDF P1 head subdomain" evidence="12">
    <location>
        <begin position="234"/>
        <end position="348"/>
    </location>
</feature>
<dbReference type="PRINTS" id="PR00702">
    <property type="entry name" value="ACRIFLAVINRP"/>
</dbReference>
<evidence type="ECO:0000313" key="13">
    <source>
        <dbReference type="EMBL" id="MDQ0463817.1"/>
    </source>
</evidence>
<evidence type="ECO:0000256" key="7">
    <source>
        <dbReference type="ARBA" id="ARBA00023010"/>
    </source>
</evidence>
<comment type="caution">
    <text evidence="9">Lacks conserved residue(s) required for the propagation of feature annotation.</text>
</comment>
<dbReference type="SUPFAM" id="SSF82866">
    <property type="entry name" value="Multidrug efflux transporter AcrB transmembrane domain"/>
    <property type="match status" value="1"/>
</dbReference>
<keyword evidence="2 9" id="KW-0813">Transport</keyword>
<dbReference type="Pfam" id="PF07549">
    <property type="entry name" value="Sec_GG"/>
    <property type="match status" value="1"/>
</dbReference>
<dbReference type="InterPro" id="IPR022813">
    <property type="entry name" value="SecD/SecF_arch_bac"/>
</dbReference>
<dbReference type="HAMAP" id="MF_01463_B">
    <property type="entry name" value="SecD_B"/>
    <property type="match status" value="1"/>
</dbReference>
<dbReference type="Pfam" id="PF22599">
    <property type="entry name" value="SecDF_P1_head"/>
    <property type="match status" value="1"/>
</dbReference>
<comment type="caution">
    <text evidence="13">The sequence shown here is derived from an EMBL/GenBank/DDBJ whole genome shotgun (WGS) entry which is preliminary data.</text>
</comment>
<keyword evidence="6 9" id="KW-1133">Transmembrane helix</keyword>
<evidence type="ECO:0000259" key="11">
    <source>
        <dbReference type="Pfam" id="PF21760"/>
    </source>
</evidence>
<dbReference type="InterPro" id="IPR054384">
    <property type="entry name" value="SecDF_P1_head"/>
</dbReference>
<accession>A0ABU0IS95</accession>
<sequence>MMTLSRWKLWAVGLALVFGIVFSLPNLLPASVRASLPGFVPKQTLNLGLDLQGGVYLLYEVDTAALRKEKTTNLVEDVRSNLSDASIASTGLGVTSDGAVTVRISDPAQMDEAYKALQKLALPDSAGVQEVSLDRAADQRLKLSFSDSALRKQADDAVGQTINTIRRRIDLLGTKEPAITQQGSSRIVVQAPGEKNPDQLKKLIGTTAKMTFQLVDENASVEEALAGTLPPGSEVLPSTDKSTGPFVVVKKRALVTGAMLKKATGTIDTQTGQAVVAFSFKAVGAQKFGQATIANVGKRFAIILDGNVISAPSINEPILGGNGQISGNFTVQSADELATLLNGGALPAPLKLMSEQSVGPEMGDEAIRAGKISVALGLVAIVAFIFLAYGALFGGVAIASLILNLLMMFGVLSMTQSTLTLPGIAGLVLTLAVAVDASVLIYERIRDEERAGRTPIAAMDTGFSRALVSIFDANITSLIAALILFSVGAGPVRGFAVTLSFGVFTSVFSAILVTQVLLGLWLRMTRPKKLPI</sequence>
<comment type="subunit">
    <text evidence="9">Forms a complex with SecF. Part of the essential Sec protein translocation apparatus which comprises SecA, SecYEG and auxiliary proteins SecDF-YajC and YidC.</text>
</comment>
<gene>
    <name evidence="9" type="primary">secD</name>
    <name evidence="13" type="ORF">QO010_001588</name>
</gene>
<dbReference type="Pfam" id="PF02355">
    <property type="entry name" value="SecD_SecF_C"/>
    <property type="match status" value="1"/>
</dbReference>
<comment type="function">
    <text evidence="9">Part of the Sec protein translocase complex. Interacts with the SecYEG preprotein conducting channel. SecDF uses the proton motive force (PMF) to complete protein translocation after the ATP-dependent function of SecA.</text>
</comment>
<dbReference type="NCBIfam" id="TIGR01129">
    <property type="entry name" value="secD"/>
    <property type="match status" value="1"/>
</dbReference>
<dbReference type="InterPro" id="IPR055344">
    <property type="entry name" value="SecD_SecF_C_bact"/>
</dbReference>
<evidence type="ECO:0000256" key="1">
    <source>
        <dbReference type="ARBA" id="ARBA00004651"/>
    </source>
</evidence>
<comment type="similarity">
    <text evidence="9">Belongs to the SecD/SecF family. SecD subfamily.</text>
</comment>
<dbReference type="RefSeq" id="WP_307348008.1">
    <property type="nucleotide sequence ID" value="NZ_JAUSVS010000002.1"/>
</dbReference>
<dbReference type="PANTHER" id="PTHR30081">
    <property type="entry name" value="PROTEIN-EXPORT MEMBRANE PROTEIN SEC"/>
    <property type="match status" value="1"/>
</dbReference>
<dbReference type="InterPro" id="IPR048631">
    <property type="entry name" value="SecD_1st"/>
</dbReference>
<dbReference type="Gene3D" id="3.30.70.3400">
    <property type="match status" value="2"/>
</dbReference>
<dbReference type="PANTHER" id="PTHR30081:SF1">
    <property type="entry name" value="PROTEIN TRANSLOCASE SUBUNIT SECD"/>
    <property type="match status" value="1"/>
</dbReference>
<feature type="transmembrane region" description="Helical" evidence="9">
    <location>
        <begin position="463"/>
        <end position="487"/>
    </location>
</feature>
<dbReference type="InterPro" id="IPR001036">
    <property type="entry name" value="Acrflvin-R"/>
</dbReference>
<comment type="subcellular location">
    <subcellularLocation>
        <location evidence="1 9">Cell membrane</location>
        <topology evidence="1 9">Multi-pass membrane protein</topology>
    </subcellularLocation>
</comment>
<protein>
    <recommendedName>
        <fullName evidence="9">Protein translocase subunit SecD</fullName>
    </recommendedName>
</protein>
<evidence type="ECO:0000256" key="8">
    <source>
        <dbReference type="ARBA" id="ARBA00023136"/>
    </source>
</evidence>
<keyword evidence="7 9" id="KW-0811">Translocation</keyword>
<dbReference type="Gene3D" id="3.30.1360.200">
    <property type="match status" value="1"/>
</dbReference>
<dbReference type="NCBIfam" id="TIGR00916">
    <property type="entry name" value="2A0604s01"/>
    <property type="match status" value="1"/>
</dbReference>
<evidence type="ECO:0000259" key="12">
    <source>
        <dbReference type="Pfam" id="PF22599"/>
    </source>
</evidence>
<feature type="transmembrane region" description="Helical" evidence="9">
    <location>
        <begin position="499"/>
        <end position="522"/>
    </location>
</feature>
<keyword evidence="5 9" id="KW-0653">Protein transport</keyword>
<feature type="transmembrane region" description="Helical" evidence="9">
    <location>
        <begin position="372"/>
        <end position="389"/>
    </location>
</feature>